<dbReference type="GO" id="GO:0030001">
    <property type="term" value="P:metal ion transport"/>
    <property type="evidence" value="ECO:0007669"/>
    <property type="project" value="InterPro"/>
</dbReference>
<dbReference type="AlphaFoldDB" id="A0AA86MWI0"/>
<dbReference type="Gene3D" id="3.40.50.1980">
    <property type="entry name" value="Nitrogenase molybdenum iron protein domain"/>
    <property type="match status" value="2"/>
</dbReference>
<evidence type="ECO:0000256" key="5">
    <source>
        <dbReference type="SAM" id="MobiDB-lite"/>
    </source>
</evidence>
<keyword evidence="7" id="KW-1185">Reference proteome</keyword>
<dbReference type="EMBL" id="OX365700">
    <property type="protein sequence ID" value="CAI4030174.1"/>
    <property type="molecule type" value="Genomic_DNA"/>
</dbReference>
<gene>
    <name evidence="6" type="ORF">DNFV4_00599</name>
</gene>
<proteinExistence type="inferred from homology"/>
<keyword evidence="3" id="KW-0732">Signal</keyword>
<sequence>MLGSPVPLCRPLRAFLRFVRHLFTILVLAFAVLSTPAPLAQASDPISVVVTIPVLRDWVERIGGPHVRIATLIKGLESEHSYSPRPSDVMAVRKAKLLVEVGVGLEIWVSGLVRSANNPSLLLVTTGKGIPLLPDRPREGAASTEISGHDHHDSGSNPHVWLDPDNAVTMIRHITDALSQTDPSHAAEFRRNQAVYLQELDRTRSELLDQLRKLPDRRLIVHHPAWPYFAKRFDLEIVGEIQTQPGSEPSARHIQSLVALIRTHHIRVIVSEPQLNQKLPALLARETGARVAILTPLPGALPGTDSYLDMLRYNVLQLLRAFDQSVRPAR</sequence>
<evidence type="ECO:0000256" key="4">
    <source>
        <dbReference type="RuleBase" id="RU003512"/>
    </source>
</evidence>
<dbReference type="GO" id="GO:0046872">
    <property type="term" value="F:metal ion binding"/>
    <property type="evidence" value="ECO:0007669"/>
    <property type="project" value="InterPro"/>
</dbReference>
<keyword evidence="2 4" id="KW-0813">Transport</keyword>
<dbReference type="KEGG" id="nti:DNFV4_00599"/>
<dbReference type="PANTHER" id="PTHR42953:SF3">
    <property type="entry name" value="HIGH-AFFINITY ZINC UPTAKE SYSTEM PROTEIN ZNUA"/>
    <property type="match status" value="1"/>
</dbReference>
<reference evidence="6" key="1">
    <citation type="submission" date="2022-10" db="EMBL/GenBank/DDBJ databases">
        <authorList>
            <person name="Koch H."/>
        </authorList>
    </citation>
    <scope>NUCLEOTIDE SEQUENCE</scope>
    <source>
        <strain evidence="6">DNF</strain>
    </source>
</reference>
<organism evidence="6 7">
    <name type="scientific">Nitrospira tepida</name>
    <dbReference type="NCBI Taxonomy" id="2973512"/>
    <lineage>
        <taxon>Bacteria</taxon>
        <taxon>Pseudomonadati</taxon>
        <taxon>Nitrospirota</taxon>
        <taxon>Nitrospiria</taxon>
        <taxon>Nitrospirales</taxon>
        <taxon>Nitrospiraceae</taxon>
        <taxon>Nitrospira</taxon>
    </lineage>
</organism>
<evidence type="ECO:0000313" key="7">
    <source>
        <dbReference type="Proteomes" id="UP001179121"/>
    </source>
</evidence>
<evidence type="ECO:0000256" key="3">
    <source>
        <dbReference type="ARBA" id="ARBA00022729"/>
    </source>
</evidence>
<dbReference type="InterPro" id="IPR006128">
    <property type="entry name" value="Lipoprotein_PsaA-like"/>
</dbReference>
<dbReference type="Proteomes" id="UP001179121">
    <property type="component" value="Chromosome"/>
</dbReference>
<dbReference type="InterPro" id="IPR006127">
    <property type="entry name" value="ZnuA-like"/>
</dbReference>
<dbReference type="PRINTS" id="PR00690">
    <property type="entry name" value="ADHESNFAMILY"/>
</dbReference>
<dbReference type="SUPFAM" id="SSF53807">
    <property type="entry name" value="Helical backbone' metal receptor"/>
    <property type="match status" value="1"/>
</dbReference>
<evidence type="ECO:0000256" key="1">
    <source>
        <dbReference type="ARBA" id="ARBA00011028"/>
    </source>
</evidence>
<evidence type="ECO:0000256" key="2">
    <source>
        <dbReference type="ARBA" id="ARBA00022448"/>
    </source>
</evidence>
<protein>
    <recommendedName>
        <fullName evidence="8">Zinc ABC transporter substrate-binding protein</fullName>
    </recommendedName>
</protein>
<evidence type="ECO:0000313" key="6">
    <source>
        <dbReference type="EMBL" id="CAI4030174.1"/>
    </source>
</evidence>
<dbReference type="PANTHER" id="PTHR42953">
    <property type="entry name" value="HIGH-AFFINITY ZINC UPTAKE SYSTEM PROTEIN ZNUA-RELATED"/>
    <property type="match status" value="1"/>
</dbReference>
<dbReference type="PRINTS" id="PR00691">
    <property type="entry name" value="ADHESINB"/>
</dbReference>
<name>A0AA86MWI0_9BACT</name>
<accession>A0AA86MWI0</accession>
<dbReference type="InterPro" id="IPR006129">
    <property type="entry name" value="AdhesinB"/>
</dbReference>
<feature type="region of interest" description="Disordered" evidence="5">
    <location>
        <begin position="133"/>
        <end position="160"/>
    </location>
</feature>
<dbReference type="InterPro" id="IPR050492">
    <property type="entry name" value="Bact_metal-bind_prot9"/>
</dbReference>
<comment type="similarity">
    <text evidence="1 4">Belongs to the bacterial solute-binding protein 9 family.</text>
</comment>
<dbReference type="GO" id="GO:0007155">
    <property type="term" value="P:cell adhesion"/>
    <property type="evidence" value="ECO:0007669"/>
    <property type="project" value="InterPro"/>
</dbReference>
<dbReference type="Pfam" id="PF01297">
    <property type="entry name" value="ZnuA"/>
    <property type="match status" value="1"/>
</dbReference>
<evidence type="ECO:0008006" key="8">
    <source>
        <dbReference type="Google" id="ProtNLM"/>
    </source>
</evidence>